<organism evidence="1 2">
    <name type="scientific">Panagrolaimus sp. ES5</name>
    <dbReference type="NCBI Taxonomy" id="591445"/>
    <lineage>
        <taxon>Eukaryota</taxon>
        <taxon>Metazoa</taxon>
        <taxon>Ecdysozoa</taxon>
        <taxon>Nematoda</taxon>
        <taxon>Chromadorea</taxon>
        <taxon>Rhabditida</taxon>
        <taxon>Tylenchina</taxon>
        <taxon>Panagrolaimomorpha</taxon>
        <taxon>Panagrolaimoidea</taxon>
        <taxon>Panagrolaimidae</taxon>
        <taxon>Panagrolaimus</taxon>
    </lineage>
</organism>
<accession>A0AC34FXZ6</accession>
<name>A0AC34FXZ6_9BILA</name>
<reference evidence="2" key="1">
    <citation type="submission" date="2022-11" db="UniProtKB">
        <authorList>
            <consortium name="WormBaseParasite"/>
        </authorList>
    </citation>
    <scope>IDENTIFICATION</scope>
</reference>
<evidence type="ECO:0000313" key="2">
    <source>
        <dbReference type="WBParaSite" id="ES5_v2.g22231.t1"/>
    </source>
</evidence>
<dbReference type="Proteomes" id="UP000887579">
    <property type="component" value="Unplaced"/>
</dbReference>
<evidence type="ECO:0000313" key="1">
    <source>
        <dbReference type="Proteomes" id="UP000887579"/>
    </source>
</evidence>
<dbReference type="WBParaSite" id="ES5_v2.g22231.t1">
    <property type="protein sequence ID" value="ES5_v2.g22231.t1"/>
    <property type="gene ID" value="ES5_v2.g22231"/>
</dbReference>
<proteinExistence type="predicted"/>
<protein>
    <submittedName>
        <fullName evidence="2">Uncharacterized protein</fullName>
    </submittedName>
</protein>
<sequence>MSGRQKKEKRQKDNPSNINSSTLSLHIAAYENYIEASNADECSSEEEELQQKSEKLYSDKKRNNSKQILIRSTSIVQNPFEFPRQQEDRKNHPEVMQFKASQRLPNHNLPETKKENRMPETSPSRTNNNTKKQSIKSKEEIKPSKQQQHSKQQQPQQSRYQKSKSSDEKSFEKKSSDRKELKTLASAAASVNSKIPESSQPTNASHLPVSHVVKGVEAAEKEEENEKSKKKMTTKKLPKEYSGSYRKFKELQKRNDEREDQILRRLTALFDDDCNISGLKQSVAMEHQLVKRLDYGLNDHMNLFKGNLTKSVEYLAIIQQYRRMQAHKMAILLDRIDEECKKTNQLLEEHFQDIDCVYQLMKPDATPKDLMLYVCRHFARVSLIFFEGALNGRK</sequence>